<accession>A0A9N8HGF5</accession>
<dbReference type="Proteomes" id="UP001153069">
    <property type="component" value="Unassembled WGS sequence"/>
</dbReference>
<organism evidence="1 2">
    <name type="scientific">Seminavis robusta</name>
    <dbReference type="NCBI Taxonomy" id="568900"/>
    <lineage>
        <taxon>Eukaryota</taxon>
        <taxon>Sar</taxon>
        <taxon>Stramenopiles</taxon>
        <taxon>Ochrophyta</taxon>
        <taxon>Bacillariophyta</taxon>
        <taxon>Bacillariophyceae</taxon>
        <taxon>Bacillariophycidae</taxon>
        <taxon>Naviculales</taxon>
        <taxon>Naviculaceae</taxon>
        <taxon>Seminavis</taxon>
    </lineage>
</organism>
<proteinExistence type="predicted"/>
<evidence type="ECO:0000313" key="1">
    <source>
        <dbReference type="EMBL" id="CAB9509563.1"/>
    </source>
</evidence>
<sequence>MATSEPQPHLVALGGDSDIERWPIDLLPAPADASVSVRGLSGATVEEVLPLIAEVLQDSSSSRTLQQSITIIFCAGENDISQSILLADTLISFRRLLEMVFPPLTSNSTKSDPTIKKNLIVLGPKFEPWLEYDAGCRKQYFKMSHAMERACKKKVELADQNKNTIIYVDCLTMFCGESGKVPGAVLGGKAMPDKKLFDYDQLHLSREGYKIWKLVVEEHLTKLLQGKVLSEEEG</sequence>
<dbReference type="AlphaFoldDB" id="A0A9N8HGF5"/>
<gene>
    <name evidence="1" type="ORF">SEMRO_395_G133960.1</name>
</gene>
<name>A0A9N8HGF5_9STRA</name>
<dbReference type="SUPFAM" id="SSF52266">
    <property type="entry name" value="SGNH hydrolase"/>
    <property type="match status" value="1"/>
</dbReference>
<protein>
    <recommendedName>
        <fullName evidence="3">SGNH hydrolase-type esterase domain-containing protein</fullName>
    </recommendedName>
</protein>
<keyword evidence="2" id="KW-1185">Reference proteome</keyword>
<evidence type="ECO:0008006" key="3">
    <source>
        <dbReference type="Google" id="ProtNLM"/>
    </source>
</evidence>
<reference evidence="1" key="1">
    <citation type="submission" date="2020-06" db="EMBL/GenBank/DDBJ databases">
        <authorList>
            <consortium name="Plant Systems Biology data submission"/>
        </authorList>
    </citation>
    <scope>NUCLEOTIDE SEQUENCE</scope>
    <source>
        <strain evidence="1">D6</strain>
    </source>
</reference>
<dbReference type="InterPro" id="IPR036514">
    <property type="entry name" value="SGNH_hydro_sf"/>
</dbReference>
<dbReference type="OrthoDB" id="46243at2759"/>
<comment type="caution">
    <text evidence="1">The sequence shown here is derived from an EMBL/GenBank/DDBJ whole genome shotgun (WGS) entry which is preliminary data.</text>
</comment>
<dbReference type="EMBL" id="CAICTM010000394">
    <property type="protein sequence ID" value="CAB9509563.1"/>
    <property type="molecule type" value="Genomic_DNA"/>
</dbReference>
<dbReference type="Gene3D" id="3.40.50.1110">
    <property type="entry name" value="SGNH hydrolase"/>
    <property type="match status" value="1"/>
</dbReference>
<evidence type="ECO:0000313" key="2">
    <source>
        <dbReference type="Proteomes" id="UP001153069"/>
    </source>
</evidence>